<dbReference type="Proteomes" id="UP000664477">
    <property type="component" value="Unassembled WGS sequence"/>
</dbReference>
<proteinExistence type="predicted"/>
<dbReference type="Gene3D" id="3.40.630.10">
    <property type="entry name" value="Zn peptidases"/>
    <property type="match status" value="1"/>
</dbReference>
<dbReference type="PANTHER" id="PTHR43501">
    <property type="entry name" value="CYTOSOL NON-SPECIFIC DIPEPTIDASE"/>
    <property type="match status" value="1"/>
</dbReference>
<dbReference type="GO" id="GO:0005829">
    <property type="term" value="C:cytosol"/>
    <property type="evidence" value="ECO:0007669"/>
    <property type="project" value="TreeGrafter"/>
</dbReference>
<protein>
    <recommendedName>
        <fullName evidence="3">Cytosol nonspecific dipeptidase</fullName>
    </recommendedName>
</protein>
<name>A0A939SJC4_PRORE</name>
<comment type="caution">
    <text evidence="1">The sequence shown here is derived from an EMBL/GenBank/DDBJ whole genome shotgun (WGS) entry which is preliminary data.</text>
</comment>
<dbReference type="AlphaFoldDB" id="A0A939SJC4"/>
<sequence>MLIGQNKGFHVERDEVGNILIRKPATPGYENRKGVVLQAHLDMVPQKITTRYMTLKQIQFVPMLMVSGLLLKAPL</sequence>
<organism evidence="1 2">
    <name type="scientific">Providencia rettgeri</name>
    <dbReference type="NCBI Taxonomy" id="587"/>
    <lineage>
        <taxon>Bacteria</taxon>
        <taxon>Pseudomonadati</taxon>
        <taxon>Pseudomonadota</taxon>
        <taxon>Gammaproteobacteria</taxon>
        <taxon>Enterobacterales</taxon>
        <taxon>Morganellaceae</taxon>
        <taxon>Providencia</taxon>
    </lineage>
</organism>
<accession>A0A939SJC4</accession>
<dbReference type="InterPro" id="IPR001160">
    <property type="entry name" value="Peptidase_M20C"/>
</dbReference>
<evidence type="ECO:0000313" key="1">
    <source>
        <dbReference type="EMBL" id="MBO1916269.1"/>
    </source>
</evidence>
<dbReference type="PANTHER" id="PTHR43501:SF1">
    <property type="entry name" value="CYTOSOL NON-SPECIFIC DIPEPTIDASE"/>
    <property type="match status" value="1"/>
</dbReference>
<dbReference type="GO" id="GO:0006508">
    <property type="term" value="P:proteolysis"/>
    <property type="evidence" value="ECO:0007669"/>
    <property type="project" value="InterPro"/>
</dbReference>
<evidence type="ECO:0000313" key="2">
    <source>
        <dbReference type="Proteomes" id="UP000664477"/>
    </source>
</evidence>
<dbReference type="GO" id="GO:0070573">
    <property type="term" value="F:metallodipeptidase activity"/>
    <property type="evidence" value="ECO:0007669"/>
    <property type="project" value="TreeGrafter"/>
</dbReference>
<evidence type="ECO:0008006" key="3">
    <source>
        <dbReference type="Google" id="ProtNLM"/>
    </source>
</evidence>
<dbReference type="SUPFAM" id="SSF53187">
    <property type="entry name" value="Zn-dependent exopeptidases"/>
    <property type="match status" value="1"/>
</dbReference>
<dbReference type="EMBL" id="JAGETQ010000060">
    <property type="protein sequence ID" value="MBO1916269.1"/>
    <property type="molecule type" value="Genomic_DNA"/>
</dbReference>
<reference evidence="1" key="1">
    <citation type="submission" date="2021-03" db="EMBL/GenBank/DDBJ databases">
        <title>Molecular epidemiology and mechanisms of colistin and carbapenem resistance in Enterobacteriaceae from clinical isolates, the environment and porcine samples in Pretoria, South Africa.</title>
        <authorList>
            <person name="Bogoshi D."/>
            <person name="Mbelle N.M."/>
            <person name="Naidoo V."/>
            <person name="Osei Sekyere J."/>
        </authorList>
    </citation>
    <scope>NUCLEOTIDE SEQUENCE</scope>
    <source>
        <strain evidence="1">C052</strain>
    </source>
</reference>
<gene>
    <name evidence="1" type="ORF">J4727_11645</name>
</gene>